<dbReference type="RefSeq" id="WP_007104744.1">
    <property type="nucleotide sequence ID" value="NZ_BAER01000045.1"/>
</dbReference>
<name>K7AC83_9ALTE</name>
<dbReference type="EMBL" id="BAER01000045">
    <property type="protein sequence ID" value="GAC32960.1"/>
    <property type="molecule type" value="Genomic_DNA"/>
</dbReference>
<evidence type="ECO:0000256" key="2">
    <source>
        <dbReference type="SAM" id="SignalP"/>
    </source>
</evidence>
<keyword evidence="2" id="KW-0732">Signal</keyword>
<sequence>MKTTLITLGLTLSVISSAHAHDLASELRACQAKTDSALRMACYDQLSTTNSSSQTQAPIASPPSVQTPPPSAKVPATKPVAAENQVSRDTQIKNFGLAKVIEPEDKVQKVSTSVTDASKDPYGKLIVTLENGQVWRQTSNSTLRIKTGDQIYVEEGMLGAYFLSKESSNKRIRVKRSK</sequence>
<dbReference type="Proteomes" id="UP000006322">
    <property type="component" value="Unassembled WGS sequence"/>
</dbReference>
<accession>K7AC83</accession>
<proteinExistence type="predicted"/>
<dbReference type="AlphaFoldDB" id="K7AC83"/>
<reference evidence="4" key="1">
    <citation type="journal article" date="2014" name="Environ. Microbiol.">
        <title>Comparative genomics of the marine bacterial genus Glaciecola reveals the high degree of genomic diversity and genomic characteristic for cold adaptation.</title>
        <authorList>
            <person name="Qin Q.L."/>
            <person name="Xie B.B."/>
            <person name="Yu Y."/>
            <person name="Shu Y.L."/>
            <person name="Rong J.C."/>
            <person name="Zhang Y.J."/>
            <person name="Zhao D.L."/>
            <person name="Chen X.L."/>
            <person name="Zhang X.Y."/>
            <person name="Chen B."/>
            <person name="Zhou B.C."/>
            <person name="Zhang Y.Z."/>
        </authorList>
    </citation>
    <scope>NUCLEOTIDE SEQUENCE [LARGE SCALE GENOMIC DNA]</scope>
    <source>
        <strain evidence="4">LMG 21857</strain>
    </source>
</reference>
<feature type="chain" id="PRO_5003899034" description="Type IV pilus biogenesis protein PilP" evidence="2">
    <location>
        <begin position="21"/>
        <end position="178"/>
    </location>
</feature>
<keyword evidence="4" id="KW-1185">Reference proteome</keyword>
<feature type="region of interest" description="Disordered" evidence="1">
    <location>
        <begin position="49"/>
        <end position="80"/>
    </location>
</feature>
<protein>
    <recommendedName>
        <fullName evidence="5">Type IV pilus biogenesis protein PilP</fullName>
    </recommendedName>
</protein>
<evidence type="ECO:0000256" key="1">
    <source>
        <dbReference type="SAM" id="MobiDB-lite"/>
    </source>
</evidence>
<comment type="caution">
    <text evidence="3">The sequence shown here is derived from an EMBL/GenBank/DDBJ whole genome shotgun (WGS) entry which is preliminary data.</text>
</comment>
<dbReference type="OrthoDB" id="4750212at2"/>
<evidence type="ECO:0000313" key="3">
    <source>
        <dbReference type="EMBL" id="GAC32960.1"/>
    </source>
</evidence>
<dbReference type="STRING" id="1129793.GPLA_2055"/>
<evidence type="ECO:0000313" key="4">
    <source>
        <dbReference type="Proteomes" id="UP000006322"/>
    </source>
</evidence>
<feature type="signal peptide" evidence="2">
    <location>
        <begin position="1"/>
        <end position="20"/>
    </location>
</feature>
<gene>
    <name evidence="3" type="ORF">GPLA_2055</name>
</gene>
<evidence type="ECO:0008006" key="5">
    <source>
        <dbReference type="Google" id="ProtNLM"/>
    </source>
</evidence>
<organism evidence="3 4">
    <name type="scientific">Paraglaciecola polaris LMG 21857</name>
    <dbReference type="NCBI Taxonomy" id="1129793"/>
    <lineage>
        <taxon>Bacteria</taxon>
        <taxon>Pseudomonadati</taxon>
        <taxon>Pseudomonadota</taxon>
        <taxon>Gammaproteobacteria</taxon>
        <taxon>Alteromonadales</taxon>
        <taxon>Alteromonadaceae</taxon>
        <taxon>Paraglaciecola</taxon>
    </lineage>
</organism>